<name>D9I6A6_9CAUD</name>
<organism evidence="1 2">
    <name type="scientific">Acinetobacter phage 133</name>
    <dbReference type="NCBI Taxonomy" id="2919552"/>
    <lineage>
        <taxon>Viruses</taxon>
        <taxon>Duplodnaviria</taxon>
        <taxon>Heunggongvirae</taxon>
        <taxon>Uroviricota</taxon>
        <taxon>Caudoviricetes</taxon>
        <taxon>Pantevenvirales</taxon>
        <taxon>Straboviridae</taxon>
        <taxon>Tevenvirinae</taxon>
        <taxon>Centumtrigintavirus</taxon>
        <taxon>Centumtrigintavirus cv133</taxon>
        <taxon>Acinetobacter virus 133</taxon>
    </lineage>
</organism>
<proteinExistence type="predicted"/>
<dbReference type="EMBL" id="HM114315">
    <property type="protein sequence ID" value="ADJ19487.1"/>
    <property type="molecule type" value="Genomic_DNA"/>
</dbReference>
<dbReference type="KEGG" id="vg:10323159"/>
<dbReference type="GO" id="GO:0005198">
    <property type="term" value="F:structural molecule activity"/>
    <property type="evidence" value="ECO:0007669"/>
    <property type="project" value="InterPro"/>
</dbReference>
<dbReference type="RefSeq" id="YP_004300753.1">
    <property type="nucleotide sequence ID" value="NC_015250.1"/>
</dbReference>
<dbReference type="InterPro" id="IPR010667">
    <property type="entry name" value="Phage_T4_Gp19"/>
</dbReference>
<gene>
    <name evidence="1" type="primary">19</name>
    <name evidence="1" type="ORF">Acj133p172</name>
</gene>
<dbReference type="Proteomes" id="UP000000330">
    <property type="component" value="Segment"/>
</dbReference>
<dbReference type="Pfam" id="PF06841">
    <property type="entry name" value="Phage_T4_gp19"/>
    <property type="match status" value="1"/>
</dbReference>
<protein>
    <submittedName>
        <fullName evidence="1">Gp19 tail tube protein</fullName>
    </submittedName>
</protein>
<accession>D9I6A6</accession>
<evidence type="ECO:0000313" key="1">
    <source>
        <dbReference type="EMBL" id="ADJ19487.1"/>
    </source>
</evidence>
<evidence type="ECO:0000313" key="2">
    <source>
        <dbReference type="Proteomes" id="UP000000330"/>
    </source>
</evidence>
<sequence>MADLTDITRGFESGDFARSNLFMVEIPYLGENFTFKCKAAPLPPAQVDKIPVSFLNRKYNVAGDRTFDDWTVTIYGDDKHVTRQAILDWQSLAHGQGNEITGAAPADYKKTAVIRQYARNGKTITKEHTIYGLWPTLVGEVAMDWDTNNEVQTFETTFCYDWWL</sequence>
<dbReference type="SMR" id="D9I6A6"/>
<reference evidence="1 2" key="1">
    <citation type="journal article" date="2010" name="Virol. J.">
        <title>Genomes of the T4-related bacteriophages as windows on microbial genome evolution.</title>
        <authorList>
            <person name="Petrov V.M."/>
            <person name="Ratnayaka S."/>
            <person name="Nolan J.M."/>
            <person name="Miller E.S."/>
            <person name="Karam J.D."/>
        </authorList>
    </citation>
    <scope>NUCLEOTIDE SEQUENCE [LARGE SCALE GENOMIC DNA]</scope>
    <source>
        <strain evidence="1">Acj133</strain>
    </source>
</reference>
<keyword evidence="2" id="KW-1185">Reference proteome</keyword>
<dbReference type="GeneID" id="10323159"/>